<feature type="region of interest" description="Disordered" evidence="1">
    <location>
        <begin position="296"/>
        <end position="378"/>
    </location>
</feature>
<accession>A0AAV9DDE9</accession>
<feature type="region of interest" description="Disordered" evidence="1">
    <location>
        <begin position="175"/>
        <end position="194"/>
    </location>
</feature>
<reference evidence="2" key="1">
    <citation type="journal article" date="2023" name="Nat. Commun.">
        <title>Diploid and tetraploid genomes of Acorus and the evolution of monocots.</title>
        <authorList>
            <person name="Ma L."/>
            <person name="Liu K.W."/>
            <person name="Li Z."/>
            <person name="Hsiao Y.Y."/>
            <person name="Qi Y."/>
            <person name="Fu T."/>
            <person name="Tang G.D."/>
            <person name="Zhang D."/>
            <person name="Sun W.H."/>
            <person name="Liu D.K."/>
            <person name="Li Y."/>
            <person name="Chen G.Z."/>
            <person name="Liu X.D."/>
            <person name="Liao X.Y."/>
            <person name="Jiang Y.T."/>
            <person name="Yu X."/>
            <person name="Hao Y."/>
            <person name="Huang J."/>
            <person name="Zhao X.W."/>
            <person name="Ke S."/>
            <person name="Chen Y.Y."/>
            <person name="Wu W.L."/>
            <person name="Hsu J.L."/>
            <person name="Lin Y.F."/>
            <person name="Huang M.D."/>
            <person name="Li C.Y."/>
            <person name="Huang L."/>
            <person name="Wang Z.W."/>
            <person name="Zhao X."/>
            <person name="Zhong W.Y."/>
            <person name="Peng D.H."/>
            <person name="Ahmad S."/>
            <person name="Lan S."/>
            <person name="Zhang J.S."/>
            <person name="Tsai W.C."/>
            <person name="Van de Peer Y."/>
            <person name="Liu Z.J."/>
        </authorList>
    </citation>
    <scope>NUCLEOTIDE SEQUENCE</scope>
    <source>
        <strain evidence="2">CP</strain>
    </source>
</reference>
<dbReference type="AlphaFoldDB" id="A0AAV9DDE9"/>
<feature type="compositionally biased region" description="Polar residues" evidence="1">
    <location>
        <begin position="111"/>
        <end position="128"/>
    </location>
</feature>
<name>A0AAV9DDE9_ACOCL</name>
<evidence type="ECO:0008006" key="4">
    <source>
        <dbReference type="Google" id="ProtNLM"/>
    </source>
</evidence>
<proteinExistence type="predicted"/>
<feature type="region of interest" description="Disordered" evidence="1">
    <location>
        <begin position="203"/>
        <end position="282"/>
    </location>
</feature>
<dbReference type="EMBL" id="JAUJYO010000014">
    <property type="protein sequence ID" value="KAK1299323.1"/>
    <property type="molecule type" value="Genomic_DNA"/>
</dbReference>
<gene>
    <name evidence="2" type="ORF">QJS10_CPB14g01243</name>
</gene>
<protein>
    <recommendedName>
        <fullName evidence="4">DUF4283 domain-containing protein</fullName>
    </recommendedName>
</protein>
<dbReference type="InterPro" id="IPR040256">
    <property type="entry name" value="At4g02000-like"/>
</dbReference>
<dbReference type="Proteomes" id="UP001180020">
    <property type="component" value="Unassembled WGS sequence"/>
</dbReference>
<feature type="compositionally biased region" description="Low complexity" evidence="1">
    <location>
        <begin position="213"/>
        <end position="223"/>
    </location>
</feature>
<keyword evidence="3" id="KW-1185">Reference proteome</keyword>
<evidence type="ECO:0000313" key="2">
    <source>
        <dbReference type="EMBL" id="KAK1299323.1"/>
    </source>
</evidence>
<feature type="region of interest" description="Disordered" evidence="1">
    <location>
        <begin position="145"/>
        <end position="169"/>
    </location>
</feature>
<dbReference type="PANTHER" id="PTHR31286:SF180">
    <property type="entry name" value="OS10G0362600 PROTEIN"/>
    <property type="match status" value="1"/>
</dbReference>
<evidence type="ECO:0000313" key="3">
    <source>
        <dbReference type="Proteomes" id="UP001180020"/>
    </source>
</evidence>
<comment type="caution">
    <text evidence="2">The sequence shown here is derived from an EMBL/GenBank/DDBJ whole genome shotgun (WGS) entry which is preliminary data.</text>
</comment>
<reference evidence="2" key="2">
    <citation type="submission" date="2023-06" db="EMBL/GenBank/DDBJ databases">
        <authorList>
            <person name="Ma L."/>
            <person name="Liu K.-W."/>
            <person name="Li Z."/>
            <person name="Hsiao Y.-Y."/>
            <person name="Qi Y."/>
            <person name="Fu T."/>
            <person name="Tang G."/>
            <person name="Zhang D."/>
            <person name="Sun W.-H."/>
            <person name="Liu D.-K."/>
            <person name="Li Y."/>
            <person name="Chen G.-Z."/>
            <person name="Liu X.-D."/>
            <person name="Liao X.-Y."/>
            <person name="Jiang Y.-T."/>
            <person name="Yu X."/>
            <person name="Hao Y."/>
            <person name="Huang J."/>
            <person name="Zhao X.-W."/>
            <person name="Ke S."/>
            <person name="Chen Y.-Y."/>
            <person name="Wu W.-L."/>
            <person name="Hsu J.-L."/>
            <person name="Lin Y.-F."/>
            <person name="Huang M.-D."/>
            <person name="Li C.-Y."/>
            <person name="Huang L."/>
            <person name="Wang Z.-W."/>
            <person name="Zhao X."/>
            <person name="Zhong W.-Y."/>
            <person name="Peng D.-H."/>
            <person name="Ahmad S."/>
            <person name="Lan S."/>
            <person name="Zhang J.-S."/>
            <person name="Tsai W.-C."/>
            <person name="Van De Peer Y."/>
            <person name="Liu Z.-J."/>
        </authorList>
    </citation>
    <scope>NUCLEOTIDE SEQUENCE</scope>
    <source>
        <strain evidence="2">CP</strain>
        <tissue evidence="2">Leaves</tissue>
    </source>
</reference>
<evidence type="ECO:0000256" key="1">
    <source>
        <dbReference type="SAM" id="MobiDB-lite"/>
    </source>
</evidence>
<organism evidence="2 3">
    <name type="scientific">Acorus calamus</name>
    <name type="common">Sweet flag</name>
    <dbReference type="NCBI Taxonomy" id="4465"/>
    <lineage>
        <taxon>Eukaryota</taxon>
        <taxon>Viridiplantae</taxon>
        <taxon>Streptophyta</taxon>
        <taxon>Embryophyta</taxon>
        <taxon>Tracheophyta</taxon>
        <taxon>Spermatophyta</taxon>
        <taxon>Magnoliopsida</taxon>
        <taxon>Liliopsida</taxon>
        <taxon>Acoraceae</taxon>
        <taxon>Acorus</taxon>
    </lineage>
</organism>
<feature type="region of interest" description="Disordered" evidence="1">
    <location>
        <begin position="100"/>
        <end position="128"/>
    </location>
</feature>
<sequence length="378" mass="41152">MNASVEVTPIWIRFPNLPLDFWDGLTLAEIAAYAGTPLKVETTIEEIGRCRYARALVEVDLRQPLCPGIWIGAERRWQSFIYERIPNVCQHCGRITHTTMGCPEKPVEEIPSNSTKQSNEPSGSVSNKTINRQHSKFQEALADLGGPEKGQWQTVPPHRRQRVAPQKSMVKGHLEMSNDPQHSIKQKDVSGRDTSGILIGAGVNDKLKKHMPKGAGQSSGSKQSIEEKAVQSTSVVRGSLRTSPIIQPSCTQQKVQPQNQLTQSPWTRSSQQGTMNQTSPSKALILVESAVLRASKKRGLDEGDSQMTDVPKDPVAENSKQGQDSRAITLLQRSWPMKGQSEEPAELPSLLSGGTSMGLNRGNAIGPVAGKGPVSSSS</sequence>
<dbReference type="PANTHER" id="PTHR31286">
    <property type="entry name" value="GLYCINE-RICH CELL WALL STRUCTURAL PROTEIN 1.8-LIKE"/>
    <property type="match status" value="1"/>
</dbReference>
<feature type="compositionally biased region" description="Polar residues" evidence="1">
    <location>
        <begin position="230"/>
        <end position="281"/>
    </location>
</feature>